<proteinExistence type="inferred from homology"/>
<comment type="caution">
    <text evidence="4">The sequence shown here is derived from an EMBL/GenBank/DDBJ whole genome shotgun (WGS) entry which is preliminary data.</text>
</comment>
<dbReference type="GO" id="GO:0016853">
    <property type="term" value="F:isomerase activity"/>
    <property type="evidence" value="ECO:0007669"/>
    <property type="project" value="UniProtKB-ARBA"/>
</dbReference>
<evidence type="ECO:0000256" key="2">
    <source>
        <dbReference type="ARBA" id="ARBA00022723"/>
    </source>
</evidence>
<dbReference type="InterPro" id="IPR036663">
    <property type="entry name" value="Fumarylacetoacetase_C_sf"/>
</dbReference>
<dbReference type="InterPro" id="IPR011234">
    <property type="entry name" value="Fumarylacetoacetase-like_C"/>
</dbReference>
<dbReference type="STRING" id="1462526.BN990_00954"/>
<accession>A0A024Q8S1</accession>
<comment type="similarity">
    <text evidence="1">Belongs to the FAH family.</text>
</comment>
<dbReference type="PANTHER" id="PTHR42796:SF4">
    <property type="entry name" value="FUMARYLACETOACETATE HYDROLASE DOMAIN-CONTAINING PROTEIN 2A"/>
    <property type="match status" value="1"/>
</dbReference>
<sequence>MKLVTIRGSQTNYLGIKTDTGVVDLTAIFPRYNNMKKLIEHVDITQLKTMITEQMEKELPVFVDDTKLTLGPCITDPEKVICVGLNYRKHAEETQADIPQTPILFNKYNNTLAGHMEDIKLPMDSDQVDYEAELAIVIGKTATKVSKENAKDYVFGYCCANDISARDLQFRSSQWLLGKNLEGFCPLGPYFVTADEIPNPNDLTISCRVNGEVRQLSNTKDMIFHCDEIISYISQYMTLKAGDIILTGTPEGVVMGYDKAAQVWLRDGDEVTVEIEGLGKLTNVLTSCYG</sequence>
<evidence type="ECO:0000313" key="5">
    <source>
        <dbReference type="Proteomes" id="UP000028875"/>
    </source>
</evidence>
<dbReference type="GO" id="GO:0016829">
    <property type="term" value="F:lyase activity"/>
    <property type="evidence" value="ECO:0007669"/>
    <property type="project" value="UniProtKB-KW"/>
</dbReference>
<dbReference type="PANTHER" id="PTHR42796">
    <property type="entry name" value="FUMARYLACETOACETATE HYDROLASE DOMAIN-CONTAINING PROTEIN 2A-RELATED"/>
    <property type="match status" value="1"/>
</dbReference>
<dbReference type="eggNOG" id="COG0179">
    <property type="taxonomic scope" value="Bacteria"/>
</dbReference>
<evidence type="ECO:0000259" key="3">
    <source>
        <dbReference type="Pfam" id="PF01557"/>
    </source>
</evidence>
<gene>
    <name evidence="4" type="ORF">BN990_00954</name>
</gene>
<dbReference type="EMBL" id="CCDP010000001">
    <property type="protein sequence ID" value="CDQ38682.1"/>
    <property type="molecule type" value="Genomic_DNA"/>
</dbReference>
<dbReference type="RefSeq" id="WP_021289421.1">
    <property type="nucleotide sequence ID" value="NZ_BNER01000010.1"/>
</dbReference>
<dbReference type="GO" id="GO:0046872">
    <property type="term" value="F:metal ion binding"/>
    <property type="evidence" value="ECO:0007669"/>
    <property type="project" value="UniProtKB-KW"/>
</dbReference>
<dbReference type="InterPro" id="IPR051121">
    <property type="entry name" value="FAH"/>
</dbReference>
<dbReference type="Gene3D" id="3.90.850.10">
    <property type="entry name" value="Fumarylacetoacetase-like, C-terminal domain"/>
    <property type="match status" value="1"/>
</dbReference>
<dbReference type="SUPFAM" id="SSF56529">
    <property type="entry name" value="FAH"/>
    <property type="match status" value="1"/>
</dbReference>
<evidence type="ECO:0000313" key="4">
    <source>
        <dbReference type="EMBL" id="CDQ38682.1"/>
    </source>
</evidence>
<reference evidence="4 5" key="1">
    <citation type="submission" date="2014-03" db="EMBL/GenBank/DDBJ databases">
        <authorList>
            <person name="Urmite Genomes U."/>
        </authorList>
    </citation>
    <scope>NUCLEOTIDE SEQUENCE [LARGE SCALE GENOMIC DNA]</scope>
    <source>
        <strain evidence="4 5">Vm-5</strain>
    </source>
</reference>
<dbReference type="Pfam" id="PF01557">
    <property type="entry name" value="FAA_hydrolase"/>
    <property type="match status" value="1"/>
</dbReference>
<keyword evidence="2" id="KW-0479">Metal-binding</keyword>
<evidence type="ECO:0000256" key="1">
    <source>
        <dbReference type="ARBA" id="ARBA00010211"/>
    </source>
</evidence>
<dbReference type="AlphaFoldDB" id="A0A024Q8S1"/>
<dbReference type="FunFam" id="3.90.850.10:FF:000002">
    <property type="entry name" value="2-hydroxyhepta-2,4-diene-1,7-dioate isomerase"/>
    <property type="match status" value="1"/>
</dbReference>
<keyword evidence="4" id="KW-0456">Lyase</keyword>
<feature type="domain" description="Fumarylacetoacetase-like C-terminal" evidence="3">
    <location>
        <begin position="79"/>
        <end position="284"/>
    </location>
</feature>
<dbReference type="Proteomes" id="UP000028875">
    <property type="component" value="Unassembled WGS sequence"/>
</dbReference>
<keyword evidence="5" id="KW-1185">Reference proteome</keyword>
<organism evidence="4 5">
    <name type="scientific">Virgibacillus massiliensis</name>
    <dbReference type="NCBI Taxonomy" id="1462526"/>
    <lineage>
        <taxon>Bacteria</taxon>
        <taxon>Bacillati</taxon>
        <taxon>Bacillota</taxon>
        <taxon>Bacilli</taxon>
        <taxon>Bacillales</taxon>
        <taxon>Bacillaceae</taxon>
        <taxon>Virgibacillus</taxon>
    </lineage>
</organism>
<reference evidence="5" key="2">
    <citation type="submission" date="2014-05" db="EMBL/GenBank/DDBJ databases">
        <title>Draft genome sequence of Virgibacillus massiliensis Vm-5.</title>
        <authorList>
            <person name="Khelaifia S."/>
            <person name="Croce O."/>
            <person name="Lagier J.C."/>
            <person name="Raoult D."/>
        </authorList>
    </citation>
    <scope>NUCLEOTIDE SEQUENCE [LARGE SCALE GENOMIC DNA]</scope>
    <source>
        <strain evidence="5">Vm-5</strain>
    </source>
</reference>
<dbReference type="OrthoDB" id="9805307at2"/>
<dbReference type="GO" id="GO:0019752">
    <property type="term" value="P:carboxylic acid metabolic process"/>
    <property type="evidence" value="ECO:0007669"/>
    <property type="project" value="UniProtKB-ARBA"/>
</dbReference>
<name>A0A024Q8S1_9BACI</name>
<protein>
    <submittedName>
        <fullName evidence="4">Ureidoglycolate lyase</fullName>
    </submittedName>
</protein>